<feature type="region of interest" description="Disordered" evidence="1">
    <location>
        <begin position="357"/>
        <end position="408"/>
    </location>
</feature>
<dbReference type="eggNOG" id="ENOG502RZZN">
    <property type="taxonomic scope" value="Eukaryota"/>
</dbReference>
<proteinExistence type="predicted"/>
<gene>
    <name evidence="2" type="ORF">H310_00841</name>
</gene>
<feature type="compositionally biased region" description="Basic and acidic residues" evidence="1">
    <location>
        <begin position="366"/>
        <end position="376"/>
    </location>
</feature>
<sequence>MADDAAQTTSKVSALTAFAQGNAIEKQAGNENTDGATSAAKKEAAVEEFAQDASNGEVVEVINTLSDAASQPVQSLKDVASTERMSLADFAQQQQGTAPRNKASPSTASTYESTLHRPDLMDITKASEGDARELRQAVGQVSLIDVANSAPKPSLMEVATSKPRTSLLESVKRQQAADSASLIDMAKANKAKKPTTVAKVLGAIAQDESRTVGNQLEHKMKEALDDVRHEQNQQARDALRSAVHEVQYDSEFDYESSADKINRAVDILVGKQQPVEPPSVRPTISVDRDILRSRQRRGLQHTCPTVKSRQSKLSSFQLNQLTETQKRLLYATLVEHKPPSSKRDNQAQMEYINRIAKPVKPKKRLGKEQYARESDRRHCKFKPRVGRGSAESGGRSDDDDDDNGNDNQDFIRRMEAAEKAKLDSIERQRAERVYLAQLDKKECPKCGNPQSYAEVQQKRKQCPNCGVTYRSRLAWGDISHEFFERVELSEEQRVRNLEQLTMEWMPRFRVTDKRVFDRRRNCMVTVKAKPITWDQVEQDFLTRVRLDASNRITNREELEQKFYGAITFHPHITAHAKRMQYERFEMRMQKDIDQRMLRQEQNKIMAEARALYGSSATSTKL</sequence>
<feature type="compositionally biased region" description="Polar residues" evidence="1">
    <location>
        <begin position="91"/>
        <end position="113"/>
    </location>
</feature>
<feature type="region of interest" description="Disordered" evidence="1">
    <location>
        <begin position="90"/>
        <end position="120"/>
    </location>
</feature>
<evidence type="ECO:0000256" key="1">
    <source>
        <dbReference type="SAM" id="MobiDB-lite"/>
    </source>
</evidence>
<protein>
    <submittedName>
        <fullName evidence="2">Uncharacterized protein</fullName>
    </submittedName>
</protein>
<dbReference type="EMBL" id="KI913953">
    <property type="protein sequence ID" value="ETW08182.1"/>
    <property type="molecule type" value="Genomic_DNA"/>
</dbReference>
<feature type="region of interest" description="Disordered" evidence="1">
    <location>
        <begin position="22"/>
        <end position="53"/>
    </location>
</feature>
<reference evidence="2" key="1">
    <citation type="submission" date="2013-12" db="EMBL/GenBank/DDBJ databases">
        <title>The Genome Sequence of Aphanomyces invadans NJM9701.</title>
        <authorList>
            <consortium name="The Broad Institute Genomics Platform"/>
            <person name="Russ C."/>
            <person name="Tyler B."/>
            <person name="van West P."/>
            <person name="Dieguez-Uribeondo J."/>
            <person name="Young S.K."/>
            <person name="Zeng Q."/>
            <person name="Gargeya S."/>
            <person name="Fitzgerald M."/>
            <person name="Abouelleil A."/>
            <person name="Alvarado L."/>
            <person name="Chapman S.B."/>
            <person name="Gainer-Dewar J."/>
            <person name="Goldberg J."/>
            <person name="Griggs A."/>
            <person name="Gujja S."/>
            <person name="Hansen M."/>
            <person name="Howarth C."/>
            <person name="Imamovic A."/>
            <person name="Ireland A."/>
            <person name="Larimer J."/>
            <person name="McCowan C."/>
            <person name="Murphy C."/>
            <person name="Pearson M."/>
            <person name="Poon T.W."/>
            <person name="Priest M."/>
            <person name="Roberts A."/>
            <person name="Saif S."/>
            <person name="Shea T."/>
            <person name="Sykes S."/>
            <person name="Wortman J."/>
            <person name="Nusbaum C."/>
            <person name="Birren B."/>
        </authorList>
    </citation>
    <scope>NUCLEOTIDE SEQUENCE [LARGE SCALE GENOMIC DNA]</scope>
    <source>
        <strain evidence="2">NJM9701</strain>
    </source>
</reference>
<dbReference type="AlphaFoldDB" id="A0A024UQP9"/>
<organism evidence="2">
    <name type="scientific">Aphanomyces invadans</name>
    <dbReference type="NCBI Taxonomy" id="157072"/>
    <lineage>
        <taxon>Eukaryota</taxon>
        <taxon>Sar</taxon>
        <taxon>Stramenopiles</taxon>
        <taxon>Oomycota</taxon>
        <taxon>Saprolegniomycetes</taxon>
        <taxon>Saprolegniales</taxon>
        <taxon>Verrucalvaceae</taxon>
        <taxon>Aphanomyces</taxon>
    </lineage>
</organism>
<dbReference type="OrthoDB" id="204991at2759"/>
<evidence type="ECO:0000313" key="2">
    <source>
        <dbReference type="EMBL" id="ETW08182.1"/>
    </source>
</evidence>
<dbReference type="RefSeq" id="XP_008861987.1">
    <property type="nucleotide sequence ID" value="XM_008863765.1"/>
</dbReference>
<dbReference type="GeneID" id="20077891"/>
<name>A0A024UQP9_9STRA</name>
<dbReference type="VEuPathDB" id="FungiDB:H310_00841"/>
<accession>A0A024UQP9</accession>